<dbReference type="PROSITE" id="PS00868">
    <property type="entry name" value="CYS_MET_METAB_PP"/>
    <property type="match status" value="1"/>
</dbReference>
<dbReference type="GO" id="GO:0030170">
    <property type="term" value="F:pyridoxal phosphate binding"/>
    <property type="evidence" value="ECO:0007669"/>
    <property type="project" value="InterPro"/>
</dbReference>
<keyword evidence="7" id="KW-1185">Reference proteome</keyword>
<evidence type="ECO:0000256" key="4">
    <source>
        <dbReference type="PIRSR" id="PIRSR001434-2"/>
    </source>
</evidence>
<proteinExistence type="inferred from homology"/>
<evidence type="ECO:0000313" key="7">
    <source>
        <dbReference type="Proteomes" id="UP000694480"/>
    </source>
</evidence>
<dbReference type="SUPFAM" id="SSF53383">
    <property type="entry name" value="PLP-dependent transferases"/>
    <property type="match status" value="1"/>
</dbReference>
<dbReference type="Gene3D" id="3.40.640.10">
    <property type="entry name" value="Type I PLP-dependent aspartate aminotransferase-like (Major domain)"/>
    <property type="match status" value="1"/>
</dbReference>
<dbReference type="InterPro" id="IPR000277">
    <property type="entry name" value="Cys/Met-Metab_PyrdxlP-dep_enz"/>
</dbReference>
<dbReference type="InterPro" id="IPR015424">
    <property type="entry name" value="PyrdxlP-dep_Trfase"/>
</dbReference>
<dbReference type="GO" id="GO:0019346">
    <property type="term" value="P:transsulfuration"/>
    <property type="evidence" value="ECO:0007669"/>
    <property type="project" value="InterPro"/>
</dbReference>
<dbReference type="InterPro" id="IPR015422">
    <property type="entry name" value="PyrdxlP-dep_Trfase_small"/>
</dbReference>
<gene>
    <name evidence="6" type="ORF">IC612_01960</name>
</gene>
<accession>A0A930YUG0</accession>
<keyword evidence="3 4" id="KW-0663">Pyridoxal phosphate</keyword>
<dbReference type="CDD" id="cd00614">
    <property type="entry name" value="CGS_like"/>
    <property type="match status" value="1"/>
</dbReference>
<dbReference type="InterPro" id="IPR054542">
    <property type="entry name" value="Cys_met_metab_PP"/>
</dbReference>
<dbReference type="NCBIfam" id="NF005871">
    <property type="entry name" value="PRK07811.1"/>
    <property type="match status" value="1"/>
</dbReference>
<dbReference type="GO" id="GO:0004123">
    <property type="term" value="F:cystathionine gamma-lyase activity"/>
    <property type="evidence" value="ECO:0007669"/>
    <property type="project" value="TreeGrafter"/>
</dbReference>
<dbReference type="GO" id="GO:0005737">
    <property type="term" value="C:cytoplasm"/>
    <property type="evidence" value="ECO:0007669"/>
    <property type="project" value="TreeGrafter"/>
</dbReference>
<dbReference type="EMBL" id="JADKYY010000002">
    <property type="protein sequence ID" value="MBF5026561.1"/>
    <property type="molecule type" value="Genomic_DNA"/>
</dbReference>
<dbReference type="PIRSF" id="PIRSF001434">
    <property type="entry name" value="CGS"/>
    <property type="match status" value="1"/>
</dbReference>
<dbReference type="FunFam" id="3.90.1150.10:FF:000008">
    <property type="entry name" value="Cystathionine gamma-synthase"/>
    <property type="match status" value="1"/>
</dbReference>
<dbReference type="Pfam" id="PF01053">
    <property type="entry name" value="Cys_Met_Meta_PP"/>
    <property type="match status" value="1"/>
</dbReference>
<feature type="modified residue" description="N6-(pyridoxal phosphate)lysine" evidence="4">
    <location>
        <position position="216"/>
    </location>
</feature>
<comment type="caution">
    <text evidence="6">The sequence shown here is derived from an EMBL/GenBank/DDBJ whole genome shotgun (WGS) entry which is preliminary data.</text>
</comment>
<dbReference type="FunFam" id="3.40.640.10:FF:000009">
    <property type="entry name" value="Cystathionine gamma-synthase homolog"/>
    <property type="match status" value="1"/>
</dbReference>
<dbReference type="EC" id="2.5.1.48" evidence="6"/>
<organism evidence="6 7">
    <name type="scientific">Planobacterium oryzisoli</name>
    <dbReference type="NCBI Taxonomy" id="2771435"/>
    <lineage>
        <taxon>Bacteria</taxon>
        <taxon>Pseudomonadati</taxon>
        <taxon>Bacteroidota</taxon>
        <taxon>Flavobacteriia</taxon>
        <taxon>Flavobacteriales</taxon>
        <taxon>Weeksellaceae</taxon>
        <taxon>Chryseobacterium group</taxon>
        <taxon>Chryseobacterium</taxon>
    </lineage>
</organism>
<evidence type="ECO:0000256" key="2">
    <source>
        <dbReference type="ARBA" id="ARBA00009077"/>
    </source>
</evidence>
<evidence type="ECO:0000256" key="1">
    <source>
        <dbReference type="ARBA" id="ARBA00001933"/>
    </source>
</evidence>
<comment type="similarity">
    <text evidence="2 5">Belongs to the trans-sulfuration enzymes family.</text>
</comment>
<dbReference type="PANTHER" id="PTHR11808">
    <property type="entry name" value="TRANS-SULFURATION ENZYME FAMILY MEMBER"/>
    <property type="match status" value="1"/>
</dbReference>
<evidence type="ECO:0000256" key="3">
    <source>
        <dbReference type="ARBA" id="ARBA00022898"/>
    </source>
</evidence>
<dbReference type="Gene3D" id="3.90.1150.10">
    <property type="entry name" value="Aspartate Aminotransferase, domain 1"/>
    <property type="match status" value="1"/>
</dbReference>
<evidence type="ECO:0000313" key="6">
    <source>
        <dbReference type="EMBL" id="MBF5026561.1"/>
    </source>
</evidence>
<reference evidence="6" key="1">
    <citation type="submission" date="2020-11" db="EMBL/GenBank/DDBJ databases">
        <title>Genome seq and assembly of Planobacterium sp.</title>
        <authorList>
            <person name="Chhetri G."/>
        </authorList>
    </citation>
    <scope>NUCLEOTIDE SEQUENCE</scope>
    <source>
        <strain evidence="6">GCR5</strain>
    </source>
</reference>
<dbReference type="Proteomes" id="UP000694480">
    <property type="component" value="Unassembled WGS sequence"/>
</dbReference>
<name>A0A930YUG0_9FLAO</name>
<protein>
    <submittedName>
        <fullName evidence="6">Cystathionine gamma-synthase</fullName>
        <ecNumber evidence="6">2.5.1.48</ecNumber>
    </submittedName>
</protein>
<keyword evidence="6" id="KW-0808">Transferase</keyword>
<dbReference type="PANTHER" id="PTHR11808:SF15">
    <property type="entry name" value="CYSTATHIONINE GAMMA-LYASE"/>
    <property type="match status" value="1"/>
</dbReference>
<comment type="cofactor">
    <cofactor evidence="1 5">
        <name>pyridoxal 5'-phosphate</name>
        <dbReference type="ChEBI" id="CHEBI:597326"/>
    </cofactor>
</comment>
<dbReference type="GO" id="GO:0019343">
    <property type="term" value="P:cysteine biosynthetic process via cystathionine"/>
    <property type="evidence" value="ECO:0007669"/>
    <property type="project" value="TreeGrafter"/>
</dbReference>
<evidence type="ECO:0000256" key="5">
    <source>
        <dbReference type="RuleBase" id="RU362118"/>
    </source>
</evidence>
<dbReference type="AlphaFoldDB" id="A0A930YUG0"/>
<dbReference type="GO" id="GO:0003962">
    <property type="term" value="F:cystathionine gamma-synthase activity"/>
    <property type="evidence" value="ECO:0007669"/>
    <property type="project" value="UniProtKB-EC"/>
</dbReference>
<sequence>MDGTNGRRVRAEIRNKNVIQMKFNTKVIHGGQQHEPHTGSVNVPVFLTSTFAQKTPGKLQNGYEYSRGANPTRQALEDSLASIENGARGLAFGSGLAAVDAVLKLLSPGDEVIAVDDLYGGTYRLFTRLFSKYQINFKFVSFENVDALVQEVSENTKLVWIETPTNPLMKLVDIEAVAAVCRPKGILLAVDNTFATPFIQRPLELGADIVMHSATKYLGGHSDVIAGALVARTEELGEALHFIQFASGAILGPHDSYLVLRGIKTLSLRMQRHSENALVLAQFLEQHPKVGKVYYPGLTSHPQHDLATRQMEAMGGMISFTFSSGEKADSIAFLEKLKVFTLAESLGGVESLANHPALMTHASIPVEKRQELGISDDLVRLSVGIEDLQDLKNDLEQALGK</sequence>
<dbReference type="InterPro" id="IPR015421">
    <property type="entry name" value="PyrdxlP-dep_Trfase_major"/>
</dbReference>